<dbReference type="InterPro" id="IPR035973">
    <property type="entry name" value="Cyt_c_oxidase_su3-like_sf"/>
</dbReference>
<keyword evidence="3" id="KW-1003">Cell membrane</keyword>
<evidence type="ECO:0000256" key="6">
    <source>
        <dbReference type="ARBA" id="ARBA00023136"/>
    </source>
</evidence>
<dbReference type="Gene3D" id="1.20.120.80">
    <property type="entry name" value="Cytochrome c oxidase, subunit III, four-helix bundle"/>
    <property type="match status" value="2"/>
</dbReference>
<dbReference type="InterPro" id="IPR024791">
    <property type="entry name" value="Cyt_c/ubiquinol_Oxase_su3"/>
</dbReference>
<protein>
    <submittedName>
        <fullName evidence="10">Cytochrome c oxidase subunit 3</fullName>
        <ecNumber evidence="10">1.9.3.1</ecNumber>
    </submittedName>
</protein>
<dbReference type="GO" id="GO:0019646">
    <property type="term" value="P:aerobic electron transport chain"/>
    <property type="evidence" value="ECO:0007669"/>
    <property type="project" value="InterPro"/>
</dbReference>
<evidence type="ECO:0000256" key="1">
    <source>
        <dbReference type="ARBA" id="ARBA00004651"/>
    </source>
</evidence>
<feature type="transmembrane region" description="Helical" evidence="8">
    <location>
        <begin position="100"/>
        <end position="117"/>
    </location>
</feature>
<dbReference type="EMBL" id="CP036267">
    <property type="protein sequence ID" value="QDT34355.1"/>
    <property type="molecule type" value="Genomic_DNA"/>
</dbReference>
<evidence type="ECO:0000256" key="4">
    <source>
        <dbReference type="ARBA" id="ARBA00022692"/>
    </source>
</evidence>
<keyword evidence="4 8" id="KW-0812">Transmembrane</keyword>
<evidence type="ECO:0000256" key="5">
    <source>
        <dbReference type="ARBA" id="ARBA00022989"/>
    </source>
</evidence>
<accession>A0A517QRW0</accession>
<evidence type="ECO:0000256" key="2">
    <source>
        <dbReference type="ARBA" id="ARBA00010581"/>
    </source>
</evidence>
<comment type="subcellular location">
    <subcellularLocation>
        <location evidence="1">Cell membrane</location>
        <topology evidence="1">Multi-pass membrane protein</topology>
    </subcellularLocation>
</comment>
<evidence type="ECO:0000256" key="7">
    <source>
        <dbReference type="SAM" id="Coils"/>
    </source>
</evidence>
<dbReference type="EC" id="1.9.3.1" evidence="10"/>
<dbReference type="GO" id="GO:0005886">
    <property type="term" value="C:plasma membrane"/>
    <property type="evidence" value="ECO:0007669"/>
    <property type="project" value="UniProtKB-SubCell"/>
</dbReference>
<dbReference type="GO" id="GO:0004129">
    <property type="term" value="F:cytochrome-c oxidase activity"/>
    <property type="evidence" value="ECO:0007669"/>
    <property type="project" value="InterPro"/>
</dbReference>
<feature type="transmembrane region" description="Helical" evidence="8">
    <location>
        <begin position="66"/>
        <end position="88"/>
    </location>
</feature>
<keyword evidence="6 8" id="KW-0472">Membrane</keyword>
<dbReference type="PROSITE" id="PS50253">
    <property type="entry name" value="COX3"/>
    <property type="match status" value="1"/>
</dbReference>
<feature type="transmembrane region" description="Helical" evidence="8">
    <location>
        <begin position="308"/>
        <end position="327"/>
    </location>
</feature>
<comment type="similarity">
    <text evidence="2">Belongs to the cytochrome c oxidase subunit 3 family.</text>
</comment>
<dbReference type="Pfam" id="PF00510">
    <property type="entry name" value="COX3"/>
    <property type="match status" value="2"/>
</dbReference>
<organism evidence="10 11">
    <name type="scientific">Thalassoglobus polymorphus</name>
    <dbReference type="NCBI Taxonomy" id="2527994"/>
    <lineage>
        <taxon>Bacteria</taxon>
        <taxon>Pseudomonadati</taxon>
        <taxon>Planctomycetota</taxon>
        <taxon>Planctomycetia</taxon>
        <taxon>Planctomycetales</taxon>
        <taxon>Planctomycetaceae</taxon>
        <taxon>Thalassoglobus</taxon>
    </lineage>
</organism>
<dbReference type="RefSeq" id="WP_145202175.1">
    <property type="nucleotide sequence ID" value="NZ_CP036267.1"/>
</dbReference>
<keyword evidence="7" id="KW-0175">Coiled coil</keyword>
<feature type="domain" description="Heme-copper oxidase subunit III family profile" evidence="9">
    <location>
        <begin position="20"/>
        <end position="329"/>
    </location>
</feature>
<evidence type="ECO:0000256" key="8">
    <source>
        <dbReference type="SAM" id="Phobius"/>
    </source>
</evidence>
<dbReference type="GO" id="GO:0016491">
    <property type="term" value="F:oxidoreductase activity"/>
    <property type="evidence" value="ECO:0007669"/>
    <property type="project" value="UniProtKB-KW"/>
</dbReference>
<keyword evidence="10" id="KW-0560">Oxidoreductase</keyword>
<dbReference type="AlphaFoldDB" id="A0A517QRW0"/>
<evidence type="ECO:0000313" key="10">
    <source>
        <dbReference type="EMBL" id="QDT34355.1"/>
    </source>
</evidence>
<gene>
    <name evidence="10" type="primary">ctaE</name>
    <name evidence="10" type="ORF">Mal48_36150</name>
</gene>
<feature type="coiled-coil region" evidence="7">
    <location>
        <begin position="193"/>
        <end position="220"/>
    </location>
</feature>
<proteinExistence type="inferred from homology"/>
<evidence type="ECO:0000256" key="3">
    <source>
        <dbReference type="ARBA" id="ARBA00022475"/>
    </source>
</evidence>
<dbReference type="PANTHER" id="PTHR11403:SF2">
    <property type="entry name" value="CYTOCHROME BO(3) UBIQUINOL OXIDASE SUBUNIT 3"/>
    <property type="match status" value="1"/>
</dbReference>
<evidence type="ECO:0000259" key="9">
    <source>
        <dbReference type="PROSITE" id="PS50253"/>
    </source>
</evidence>
<feature type="transmembrane region" description="Helical" evidence="8">
    <location>
        <begin position="267"/>
        <end position="287"/>
    </location>
</feature>
<dbReference type="Proteomes" id="UP000315724">
    <property type="component" value="Chromosome"/>
</dbReference>
<dbReference type="SUPFAM" id="SSF81452">
    <property type="entry name" value="Cytochrome c oxidase subunit III-like"/>
    <property type="match status" value="2"/>
</dbReference>
<dbReference type="InterPro" id="IPR000298">
    <property type="entry name" value="Cyt_c_oxidase-like_su3"/>
</dbReference>
<dbReference type="KEGG" id="tpol:Mal48_36150"/>
<name>A0A517QRW0_9PLAN</name>
<sequence>MSHSHHPPAMKMGLPITDAKLGMWLFLGTEIMFFTAFIGSYIVLYFGSVDATGKSAWPVATDVTHIKIWAGGLNTFILLASSYFVVVAHESMGKRDYAKARKFLGLTFLFACVFMGIKGYEYYGKFSHEIVPGKIPETEMQAIKKMESDIESRYHTRLDALVPNSAIVNSEGEMPATQEMVYYRKAAVLPQEIEAAEGEKKKNLEAVSALNTEVSQLKEKISANSLTYDQAGTLLHNMEKDEQYGSLLKGLHLSHPIVYGNLFASTYFLITGFHAIHVIVGMILFGTALAQGSKLNERWSNWVENSGLYWHFVDLVWIFVFPLLYIIPGNI</sequence>
<feature type="transmembrane region" description="Helical" evidence="8">
    <location>
        <begin position="21"/>
        <end position="46"/>
    </location>
</feature>
<evidence type="ECO:0000313" key="11">
    <source>
        <dbReference type="Proteomes" id="UP000315724"/>
    </source>
</evidence>
<keyword evidence="5 8" id="KW-1133">Transmembrane helix</keyword>
<dbReference type="PANTHER" id="PTHR11403">
    <property type="entry name" value="CYTOCHROME C OXIDASE SUBUNIT III"/>
    <property type="match status" value="1"/>
</dbReference>
<reference evidence="10 11" key="1">
    <citation type="submission" date="2019-02" db="EMBL/GenBank/DDBJ databases">
        <title>Deep-cultivation of Planctomycetes and their phenomic and genomic characterization uncovers novel biology.</title>
        <authorList>
            <person name="Wiegand S."/>
            <person name="Jogler M."/>
            <person name="Boedeker C."/>
            <person name="Pinto D."/>
            <person name="Vollmers J."/>
            <person name="Rivas-Marin E."/>
            <person name="Kohn T."/>
            <person name="Peeters S.H."/>
            <person name="Heuer A."/>
            <person name="Rast P."/>
            <person name="Oberbeckmann S."/>
            <person name="Bunk B."/>
            <person name="Jeske O."/>
            <person name="Meyerdierks A."/>
            <person name="Storesund J.E."/>
            <person name="Kallscheuer N."/>
            <person name="Luecker S."/>
            <person name="Lage O.M."/>
            <person name="Pohl T."/>
            <person name="Merkel B.J."/>
            <person name="Hornburger P."/>
            <person name="Mueller R.-W."/>
            <person name="Bruemmer F."/>
            <person name="Labrenz M."/>
            <person name="Spormann A.M."/>
            <person name="Op den Camp H."/>
            <person name="Overmann J."/>
            <person name="Amann R."/>
            <person name="Jetten M.S.M."/>
            <person name="Mascher T."/>
            <person name="Medema M.H."/>
            <person name="Devos D.P."/>
            <person name="Kaster A.-K."/>
            <person name="Ovreas L."/>
            <person name="Rohde M."/>
            <person name="Galperin M.Y."/>
            <person name="Jogler C."/>
        </authorList>
    </citation>
    <scope>NUCLEOTIDE SEQUENCE [LARGE SCALE GENOMIC DNA]</scope>
    <source>
        <strain evidence="10 11">Mal48</strain>
    </source>
</reference>
<dbReference type="InterPro" id="IPR013833">
    <property type="entry name" value="Cyt_c_oxidase_su3_a-hlx"/>
</dbReference>
<dbReference type="OrthoDB" id="9810850at2"/>
<keyword evidence="11" id="KW-1185">Reference proteome</keyword>